<evidence type="ECO:0000313" key="3">
    <source>
        <dbReference type="Proteomes" id="UP000078561"/>
    </source>
</evidence>
<dbReference type="PANTHER" id="PTHR38421:SF1">
    <property type="entry name" value="TRANSMEMBRANE PROTEIN"/>
    <property type="match status" value="1"/>
</dbReference>
<evidence type="ECO:0000256" key="1">
    <source>
        <dbReference type="SAM" id="Phobius"/>
    </source>
</evidence>
<dbReference type="OrthoDB" id="10041630at2759"/>
<keyword evidence="1" id="KW-0472">Membrane</keyword>
<feature type="transmembrane region" description="Helical" evidence="1">
    <location>
        <begin position="93"/>
        <end position="109"/>
    </location>
</feature>
<keyword evidence="1" id="KW-0812">Transmembrane</keyword>
<reference evidence="2" key="1">
    <citation type="submission" date="2016-04" db="EMBL/GenBank/DDBJ databases">
        <authorList>
            <person name="Evans L.H."/>
            <person name="Alamgir A."/>
            <person name="Owens N."/>
            <person name="Weber N.D."/>
            <person name="Virtaneva K."/>
            <person name="Barbian K."/>
            <person name="Babar A."/>
            <person name="Rosenke K."/>
        </authorList>
    </citation>
    <scope>NUCLEOTIDE SEQUENCE [LARGE SCALE GENOMIC DNA]</scope>
    <source>
        <strain evidence="2">CBS 101.48</strain>
    </source>
</reference>
<dbReference type="InParanoid" id="A0A168PX88"/>
<feature type="transmembrane region" description="Helical" evidence="1">
    <location>
        <begin position="34"/>
        <end position="56"/>
    </location>
</feature>
<dbReference type="AlphaFoldDB" id="A0A168PX88"/>
<proteinExistence type="predicted"/>
<dbReference type="OMA" id="YGWIFGF"/>
<dbReference type="EMBL" id="LT554051">
    <property type="protein sequence ID" value="SAM03137.1"/>
    <property type="molecule type" value="Genomic_DNA"/>
</dbReference>
<dbReference type="PANTHER" id="PTHR38421">
    <property type="entry name" value="TRANSMEMBRANE PROTEIN USGS"/>
    <property type="match status" value="1"/>
</dbReference>
<accession>A0A168PX88</accession>
<feature type="transmembrane region" description="Helical" evidence="1">
    <location>
        <begin position="162"/>
        <end position="186"/>
    </location>
</feature>
<sequence>MASWMVNGLQLGIQDALMGIKMVAKNPRLRQQKFLYIFLILTLLSLVLLGVTHLLVTLPLRFAKYILQHYPTATDTSQVDNLLVSAHRIIRDVFSYVPVVALMFMRYVYPKPLDDLFMETLRYIDQVNGGVYSYSGAMATRSYRKEYWPNMKSYIFRTWKKVCLGLMILLLSFLPTVGPFVIPLAGAYTAWRSLGGDIQAIVAVGIGFLILPRWTTFRLVRVLLGMRTLMRELLEPYFVRMGMSHSEKKRWFKGRSNVLFGFSVIAYLLIRIPYLGFVGYGVAQAAAAYMLTTMVTADEINRSSSKLNVESLKVAAKD</sequence>
<protein>
    <recommendedName>
        <fullName evidence="4">Transmembrane protein UsgS</fullName>
    </recommendedName>
</protein>
<feature type="transmembrane region" description="Helical" evidence="1">
    <location>
        <begin position="257"/>
        <end position="274"/>
    </location>
</feature>
<evidence type="ECO:0008006" key="4">
    <source>
        <dbReference type="Google" id="ProtNLM"/>
    </source>
</evidence>
<gene>
    <name evidence="2" type="primary">ABSGL_08955.1 scaffold 10588</name>
</gene>
<dbReference type="Proteomes" id="UP000078561">
    <property type="component" value="Unassembled WGS sequence"/>
</dbReference>
<name>A0A168PX88_ABSGL</name>
<evidence type="ECO:0000313" key="2">
    <source>
        <dbReference type="EMBL" id="SAM03137.1"/>
    </source>
</evidence>
<keyword evidence="3" id="KW-1185">Reference proteome</keyword>
<keyword evidence="1" id="KW-1133">Transmembrane helix</keyword>
<organism evidence="2">
    <name type="scientific">Absidia glauca</name>
    <name type="common">Pin mould</name>
    <dbReference type="NCBI Taxonomy" id="4829"/>
    <lineage>
        <taxon>Eukaryota</taxon>
        <taxon>Fungi</taxon>
        <taxon>Fungi incertae sedis</taxon>
        <taxon>Mucoromycota</taxon>
        <taxon>Mucoromycotina</taxon>
        <taxon>Mucoromycetes</taxon>
        <taxon>Mucorales</taxon>
        <taxon>Cunninghamellaceae</taxon>
        <taxon>Absidia</taxon>
    </lineage>
</organism>
<feature type="transmembrane region" description="Helical" evidence="1">
    <location>
        <begin position="198"/>
        <end position="220"/>
    </location>
</feature>